<feature type="domain" description="VOC" evidence="3">
    <location>
        <begin position="9"/>
        <end position="144"/>
    </location>
</feature>
<dbReference type="InterPro" id="IPR037523">
    <property type="entry name" value="VOC_core"/>
</dbReference>
<proteinExistence type="inferred from homology"/>
<dbReference type="InterPro" id="IPR029068">
    <property type="entry name" value="Glyas_Bleomycin-R_OHBP_Dase"/>
</dbReference>
<keyword evidence="2" id="KW-0479">Metal-binding</keyword>
<evidence type="ECO:0000313" key="4">
    <source>
        <dbReference type="EMBL" id="WZW97153.1"/>
    </source>
</evidence>
<evidence type="ECO:0000313" key="5">
    <source>
        <dbReference type="Proteomes" id="UP001434337"/>
    </source>
</evidence>
<evidence type="ECO:0000259" key="3">
    <source>
        <dbReference type="PROSITE" id="PS51819"/>
    </source>
</evidence>
<sequence length="150" mass="16191">MDNSDLFVCIDHVGYAVPDLDEAIKLHCDTFGWRVLHRETNEEQGVEEAMLGTGEQGAQNAQIQLLAPLNDSSTIAKWLERNGGRGGVQQVAYRVEDIDAVSATLRERGVTLLYDAPKIGTGGSRIQFAHPKSTGGILLEIVEPPAAAAH</sequence>
<dbReference type="Proteomes" id="UP001434337">
    <property type="component" value="Chromosome"/>
</dbReference>
<comment type="similarity">
    <text evidence="1">Belongs to the methylmalonyl-CoA epimerase family.</text>
</comment>
<reference evidence="4 5" key="1">
    <citation type="journal article" date="2023" name="Environ Microbiome">
        <title>A coral-associated actinobacterium mitigates coral bleaching under heat stress.</title>
        <authorList>
            <person name="Li J."/>
            <person name="Zou Y."/>
            <person name="Li Q."/>
            <person name="Zhang J."/>
            <person name="Bourne D.G."/>
            <person name="Lyu Y."/>
            <person name="Liu C."/>
            <person name="Zhang S."/>
        </authorList>
    </citation>
    <scope>NUCLEOTIDE SEQUENCE [LARGE SCALE GENOMIC DNA]</scope>
    <source>
        <strain evidence="4 5">SCSIO 13291</strain>
    </source>
</reference>
<dbReference type="NCBIfam" id="TIGR03081">
    <property type="entry name" value="metmalonyl_epim"/>
    <property type="match status" value="1"/>
</dbReference>
<evidence type="ECO:0000256" key="2">
    <source>
        <dbReference type="ARBA" id="ARBA00022723"/>
    </source>
</evidence>
<dbReference type="PANTHER" id="PTHR43048">
    <property type="entry name" value="METHYLMALONYL-COA EPIMERASE"/>
    <property type="match status" value="1"/>
</dbReference>
<keyword evidence="5" id="KW-1185">Reference proteome</keyword>
<gene>
    <name evidence="4" type="primary">mce</name>
    <name evidence="4" type="ORF">PCC79_09490</name>
</gene>
<keyword evidence="4" id="KW-0413">Isomerase</keyword>
<dbReference type="PANTHER" id="PTHR43048:SF3">
    <property type="entry name" value="METHYLMALONYL-COA EPIMERASE, MITOCHONDRIAL"/>
    <property type="match status" value="1"/>
</dbReference>
<dbReference type="InterPro" id="IPR017515">
    <property type="entry name" value="MeMalonyl-CoA_epimerase"/>
</dbReference>
<dbReference type="GO" id="GO:0004493">
    <property type="term" value="F:methylmalonyl-CoA epimerase activity"/>
    <property type="evidence" value="ECO:0007669"/>
    <property type="project" value="UniProtKB-EC"/>
</dbReference>
<accession>A0ABZ3C3L9</accession>
<dbReference type="CDD" id="cd07249">
    <property type="entry name" value="MMCE"/>
    <property type="match status" value="1"/>
</dbReference>
<protein>
    <submittedName>
        <fullName evidence="4">Methylmalonyl-CoA epimerase</fullName>
        <ecNumber evidence="4">5.1.99.1</ecNumber>
    </submittedName>
</protein>
<name>A0ABZ3C3L9_9ACTN</name>
<organism evidence="4 5">
    <name type="scientific">Propioniciclava soli</name>
    <dbReference type="NCBI Taxonomy" id="2775081"/>
    <lineage>
        <taxon>Bacteria</taxon>
        <taxon>Bacillati</taxon>
        <taxon>Actinomycetota</taxon>
        <taxon>Actinomycetes</taxon>
        <taxon>Propionibacteriales</taxon>
        <taxon>Propionibacteriaceae</taxon>
        <taxon>Propioniciclava</taxon>
    </lineage>
</organism>
<dbReference type="PROSITE" id="PS51819">
    <property type="entry name" value="VOC"/>
    <property type="match status" value="1"/>
</dbReference>
<dbReference type="Gene3D" id="3.10.180.10">
    <property type="entry name" value="2,3-Dihydroxybiphenyl 1,2-Dioxygenase, domain 1"/>
    <property type="match status" value="1"/>
</dbReference>
<dbReference type="EC" id="5.1.99.1" evidence="4"/>
<dbReference type="EMBL" id="CP115965">
    <property type="protein sequence ID" value="WZW97153.1"/>
    <property type="molecule type" value="Genomic_DNA"/>
</dbReference>
<dbReference type="RefSeq" id="WP_342371678.1">
    <property type="nucleotide sequence ID" value="NZ_CP115965.1"/>
</dbReference>
<dbReference type="Pfam" id="PF13669">
    <property type="entry name" value="Glyoxalase_4"/>
    <property type="match status" value="1"/>
</dbReference>
<evidence type="ECO:0000256" key="1">
    <source>
        <dbReference type="ARBA" id="ARBA00009308"/>
    </source>
</evidence>
<dbReference type="InterPro" id="IPR051785">
    <property type="entry name" value="MMCE/EMCE_epimerase"/>
</dbReference>
<dbReference type="SUPFAM" id="SSF54593">
    <property type="entry name" value="Glyoxalase/Bleomycin resistance protein/Dihydroxybiphenyl dioxygenase"/>
    <property type="match status" value="1"/>
</dbReference>